<keyword evidence="1" id="KW-0812">Transmembrane</keyword>
<evidence type="ECO:0000313" key="2">
    <source>
        <dbReference type="EMBL" id="ROT38088.1"/>
    </source>
</evidence>
<evidence type="ECO:0000256" key="1">
    <source>
        <dbReference type="SAM" id="Phobius"/>
    </source>
</evidence>
<name>A0A3N2PU93_SODAK</name>
<proteinExistence type="predicted"/>
<dbReference type="RefSeq" id="XP_028465894.1">
    <property type="nucleotide sequence ID" value="XM_028607059.1"/>
</dbReference>
<dbReference type="EMBL" id="ML119056">
    <property type="protein sequence ID" value="ROT38088.1"/>
    <property type="molecule type" value="Genomic_DNA"/>
</dbReference>
<reference evidence="2 3" key="1">
    <citation type="journal article" date="2018" name="Mol. Ecol.">
        <title>The obligate alkalophilic soda-lake fungus Sodiomyces alkalinus has shifted to a protein diet.</title>
        <authorList>
            <person name="Grum-Grzhimaylo A.A."/>
            <person name="Falkoski D.L."/>
            <person name="van den Heuvel J."/>
            <person name="Valero-Jimenez C.A."/>
            <person name="Min B."/>
            <person name="Choi I.G."/>
            <person name="Lipzen A."/>
            <person name="Daum C.G."/>
            <person name="Aanen D.K."/>
            <person name="Tsang A."/>
            <person name="Henrissat B."/>
            <person name="Bilanenko E.N."/>
            <person name="de Vries R.P."/>
            <person name="van Kan J.A.L."/>
            <person name="Grigoriev I.V."/>
            <person name="Debets A.J.M."/>
        </authorList>
    </citation>
    <scope>NUCLEOTIDE SEQUENCE [LARGE SCALE GENOMIC DNA]</scope>
    <source>
        <strain evidence="2 3">F11</strain>
    </source>
</reference>
<protein>
    <submittedName>
        <fullName evidence="2">Uncharacterized protein</fullName>
    </submittedName>
</protein>
<accession>A0A3N2PU93</accession>
<feature type="transmembrane region" description="Helical" evidence="1">
    <location>
        <begin position="117"/>
        <end position="139"/>
    </location>
</feature>
<keyword evidence="1" id="KW-0472">Membrane</keyword>
<dbReference type="GeneID" id="39575537"/>
<gene>
    <name evidence="2" type="ORF">SODALDRAFT_181296</name>
</gene>
<sequence length="204" mass="22956">MLLRTTSFFGSSDNRALDVRSVIHDKENDAQDKDATNRWKRRQMTSSSSVLLAHRVIGFALWTALARTPLLFPSDSVFRLVLVLTRRQAAREVSGMGSCLHHRIACMACLISACAPWASVISIFLISFVSVSGPVPAYVQRSTFNRQMNPHKLQLLAFRRFVTPVRGLAGGRFDPDRRVVRCLLKPVSYFSLSLGRFSTYRLPP</sequence>
<keyword evidence="3" id="KW-1185">Reference proteome</keyword>
<evidence type="ECO:0000313" key="3">
    <source>
        <dbReference type="Proteomes" id="UP000272025"/>
    </source>
</evidence>
<organism evidence="2 3">
    <name type="scientific">Sodiomyces alkalinus (strain CBS 110278 / VKM F-3762 / F11)</name>
    <name type="common">Alkaliphilic filamentous fungus</name>
    <dbReference type="NCBI Taxonomy" id="1314773"/>
    <lineage>
        <taxon>Eukaryota</taxon>
        <taxon>Fungi</taxon>
        <taxon>Dikarya</taxon>
        <taxon>Ascomycota</taxon>
        <taxon>Pezizomycotina</taxon>
        <taxon>Sordariomycetes</taxon>
        <taxon>Hypocreomycetidae</taxon>
        <taxon>Glomerellales</taxon>
        <taxon>Plectosphaerellaceae</taxon>
        <taxon>Sodiomyces</taxon>
    </lineage>
</organism>
<dbReference type="Proteomes" id="UP000272025">
    <property type="component" value="Unassembled WGS sequence"/>
</dbReference>
<dbReference type="AlphaFoldDB" id="A0A3N2PU93"/>
<keyword evidence="1" id="KW-1133">Transmembrane helix</keyword>